<dbReference type="AlphaFoldDB" id="A0A399CWK1"/>
<dbReference type="GO" id="GO:0052913">
    <property type="term" value="F:16S rRNA (guanine(966)-N(2))-methyltransferase activity"/>
    <property type="evidence" value="ECO:0007669"/>
    <property type="project" value="UniProtKB-EC"/>
</dbReference>
<dbReference type="PIRSF" id="PIRSF004553">
    <property type="entry name" value="CHP00095"/>
    <property type="match status" value="1"/>
</dbReference>
<evidence type="ECO:0000313" key="4">
    <source>
        <dbReference type="Proteomes" id="UP000266441"/>
    </source>
</evidence>
<dbReference type="Proteomes" id="UP000266441">
    <property type="component" value="Unassembled WGS sequence"/>
</dbReference>
<dbReference type="Pfam" id="PF03602">
    <property type="entry name" value="Cons_hypoth95"/>
    <property type="match status" value="1"/>
</dbReference>
<keyword evidence="2 3" id="KW-0808">Transferase</keyword>
<dbReference type="EMBL" id="QWET01000018">
    <property type="protein sequence ID" value="RIH63616.1"/>
    <property type="molecule type" value="Genomic_DNA"/>
</dbReference>
<dbReference type="SUPFAM" id="SSF53335">
    <property type="entry name" value="S-adenosyl-L-methionine-dependent methyltransferases"/>
    <property type="match status" value="1"/>
</dbReference>
<evidence type="ECO:0000256" key="1">
    <source>
        <dbReference type="ARBA" id="ARBA00022603"/>
    </source>
</evidence>
<dbReference type="PANTHER" id="PTHR43542">
    <property type="entry name" value="METHYLTRANSFERASE"/>
    <property type="match status" value="1"/>
</dbReference>
<proteinExistence type="predicted"/>
<dbReference type="OrthoDB" id="9803017at2"/>
<keyword evidence="1 3" id="KW-0489">Methyltransferase</keyword>
<dbReference type="RefSeq" id="WP_119351426.1">
    <property type="nucleotide sequence ID" value="NZ_QWET01000018.1"/>
</dbReference>
<keyword evidence="4" id="KW-1185">Reference proteome</keyword>
<dbReference type="InterPro" id="IPR004398">
    <property type="entry name" value="RNA_MeTrfase_RsmD"/>
</dbReference>
<dbReference type="GO" id="GO:0003676">
    <property type="term" value="F:nucleic acid binding"/>
    <property type="evidence" value="ECO:0007669"/>
    <property type="project" value="InterPro"/>
</dbReference>
<reference evidence="3 4" key="1">
    <citation type="journal article" date="2015" name="Int. J. Syst. Evol. Microbiol.">
        <title>Mariniphaga sediminis sp. nov., isolated from coastal sediment.</title>
        <authorList>
            <person name="Wang F.Q."/>
            <person name="Shen Q.Y."/>
            <person name="Chen G.J."/>
            <person name="Du Z.J."/>
        </authorList>
    </citation>
    <scope>NUCLEOTIDE SEQUENCE [LARGE SCALE GENOMIC DNA]</scope>
    <source>
        <strain evidence="3 4">SY21</strain>
    </source>
</reference>
<protein>
    <submittedName>
        <fullName evidence="3">16S rRNA (Guanine(966)-N(2))-methyltransferase RsmD</fullName>
        <ecNumber evidence="3">2.1.1.171</ecNumber>
    </submittedName>
</protein>
<dbReference type="PROSITE" id="PS00092">
    <property type="entry name" value="N6_MTASE"/>
    <property type="match status" value="1"/>
</dbReference>
<dbReference type="PANTHER" id="PTHR43542:SF1">
    <property type="entry name" value="METHYLTRANSFERASE"/>
    <property type="match status" value="1"/>
</dbReference>
<evidence type="ECO:0000313" key="3">
    <source>
        <dbReference type="EMBL" id="RIH63616.1"/>
    </source>
</evidence>
<organism evidence="3 4">
    <name type="scientific">Mariniphaga sediminis</name>
    <dbReference type="NCBI Taxonomy" id="1628158"/>
    <lineage>
        <taxon>Bacteria</taxon>
        <taxon>Pseudomonadati</taxon>
        <taxon>Bacteroidota</taxon>
        <taxon>Bacteroidia</taxon>
        <taxon>Marinilabiliales</taxon>
        <taxon>Prolixibacteraceae</taxon>
        <taxon>Mariniphaga</taxon>
    </lineage>
</organism>
<dbReference type="EC" id="2.1.1.171" evidence="3"/>
<comment type="caution">
    <text evidence="3">The sequence shown here is derived from an EMBL/GenBank/DDBJ whole genome shotgun (WGS) entry which is preliminary data.</text>
</comment>
<sequence>MRIVGGKYKGRIFTPNKKFSARPTTDLAKEALFNILTNSYHFSEMKVLDLFSGTGSIGYEFISRGAEAVTLVEKNPGHVRFIHDVVEKLGITNAQIVRDDVFRFLKYCRQDFDIIFADPPFDAPWLDKIPAAVFEANVLREGGLLILEHPKSYEFTKWPNFAELRQYGKVNFSFFR</sequence>
<dbReference type="CDD" id="cd02440">
    <property type="entry name" value="AdoMet_MTases"/>
    <property type="match status" value="1"/>
</dbReference>
<dbReference type="InterPro" id="IPR002052">
    <property type="entry name" value="DNA_methylase_N6_adenine_CS"/>
</dbReference>
<accession>A0A399CWK1</accession>
<gene>
    <name evidence="3" type="primary">rsmD</name>
    <name evidence="3" type="ORF">D1164_18700</name>
</gene>
<dbReference type="NCBIfam" id="TIGR00095">
    <property type="entry name" value="16S rRNA (guanine(966)-N(2))-methyltransferase RsmD"/>
    <property type="match status" value="1"/>
</dbReference>
<name>A0A399CWK1_9BACT</name>
<dbReference type="Gene3D" id="3.40.50.150">
    <property type="entry name" value="Vaccinia Virus protein VP39"/>
    <property type="match status" value="1"/>
</dbReference>
<dbReference type="InterPro" id="IPR029063">
    <property type="entry name" value="SAM-dependent_MTases_sf"/>
</dbReference>
<evidence type="ECO:0000256" key="2">
    <source>
        <dbReference type="ARBA" id="ARBA00022679"/>
    </source>
</evidence>